<dbReference type="PANTHER" id="PTHR34130">
    <property type="entry name" value="OS08G0243800 PROTEIN"/>
    <property type="match status" value="1"/>
</dbReference>
<dbReference type="Proteomes" id="UP001229421">
    <property type="component" value="Unassembled WGS sequence"/>
</dbReference>
<organism evidence="1 2">
    <name type="scientific">Tagetes erecta</name>
    <name type="common">African marigold</name>
    <dbReference type="NCBI Taxonomy" id="13708"/>
    <lineage>
        <taxon>Eukaryota</taxon>
        <taxon>Viridiplantae</taxon>
        <taxon>Streptophyta</taxon>
        <taxon>Embryophyta</taxon>
        <taxon>Tracheophyta</taxon>
        <taxon>Spermatophyta</taxon>
        <taxon>Magnoliopsida</taxon>
        <taxon>eudicotyledons</taxon>
        <taxon>Gunneridae</taxon>
        <taxon>Pentapetalae</taxon>
        <taxon>asterids</taxon>
        <taxon>campanulids</taxon>
        <taxon>Asterales</taxon>
        <taxon>Asteraceae</taxon>
        <taxon>Asteroideae</taxon>
        <taxon>Heliantheae alliance</taxon>
        <taxon>Tageteae</taxon>
        <taxon>Tagetes</taxon>
    </lineage>
</organism>
<proteinExistence type="predicted"/>
<comment type="caution">
    <text evidence="1">The sequence shown here is derived from an EMBL/GenBank/DDBJ whole genome shotgun (WGS) entry which is preliminary data.</text>
</comment>
<sequence length="234" mass="25999">MSSKYLSSNLDHDHDESEETVSLCDLHVHGDDTTYNTTTPLQDHSMKADESFEFFNQEWLKNNKDLIFSPNKDTIFGGNWFIPTKPISKNIQDFKKRDHQGTSKVEHGPSFSSSSSCGSCKNNEFAKLMSMNKGRNHGGKNESKRVFPGSGSMKSRWYYYGFGLAGIPAEMDLSAIKSRQNRHRKSRSVGGVKAEDGGFGDGKGLGKLIRELSCDGETQAKSMVKASLVCIPRV</sequence>
<protein>
    <submittedName>
        <fullName evidence="1">Uncharacterized protein</fullName>
    </submittedName>
</protein>
<dbReference type="AlphaFoldDB" id="A0AAD8NP75"/>
<dbReference type="EMBL" id="JAUHHV010000008">
    <property type="protein sequence ID" value="KAK1415666.1"/>
    <property type="molecule type" value="Genomic_DNA"/>
</dbReference>
<accession>A0AAD8NP75</accession>
<evidence type="ECO:0000313" key="2">
    <source>
        <dbReference type="Proteomes" id="UP001229421"/>
    </source>
</evidence>
<dbReference type="PANTHER" id="PTHR34130:SF3">
    <property type="entry name" value="DUF1645 FAMILY PROTEIN"/>
    <property type="match status" value="1"/>
</dbReference>
<name>A0AAD8NP75_TARER</name>
<gene>
    <name evidence="1" type="ORF">QVD17_31451</name>
</gene>
<reference evidence="1" key="1">
    <citation type="journal article" date="2023" name="bioRxiv">
        <title>Improved chromosome-level genome assembly for marigold (Tagetes erecta).</title>
        <authorList>
            <person name="Jiang F."/>
            <person name="Yuan L."/>
            <person name="Wang S."/>
            <person name="Wang H."/>
            <person name="Xu D."/>
            <person name="Wang A."/>
            <person name="Fan W."/>
        </authorList>
    </citation>
    <scope>NUCLEOTIDE SEQUENCE</scope>
    <source>
        <strain evidence="1">WSJ</strain>
        <tissue evidence="1">Leaf</tissue>
    </source>
</reference>
<evidence type="ECO:0000313" key="1">
    <source>
        <dbReference type="EMBL" id="KAK1415666.1"/>
    </source>
</evidence>
<keyword evidence="2" id="KW-1185">Reference proteome</keyword>